<name>A0ACB8QSU9_9AGAM</name>
<keyword evidence="1" id="KW-0808">Transferase</keyword>
<keyword evidence="1" id="KW-0489">Methyltransferase</keyword>
<protein>
    <submittedName>
        <fullName evidence="1">Methyltransferase domain-containing protein</fullName>
    </submittedName>
</protein>
<organism evidence="1 2">
    <name type="scientific">Vararia minispora EC-137</name>
    <dbReference type="NCBI Taxonomy" id="1314806"/>
    <lineage>
        <taxon>Eukaryota</taxon>
        <taxon>Fungi</taxon>
        <taxon>Dikarya</taxon>
        <taxon>Basidiomycota</taxon>
        <taxon>Agaricomycotina</taxon>
        <taxon>Agaricomycetes</taxon>
        <taxon>Russulales</taxon>
        <taxon>Lachnocladiaceae</taxon>
        <taxon>Vararia</taxon>
    </lineage>
</organism>
<accession>A0ACB8QSU9</accession>
<keyword evidence="2" id="KW-1185">Reference proteome</keyword>
<evidence type="ECO:0000313" key="1">
    <source>
        <dbReference type="EMBL" id="KAI0034620.1"/>
    </source>
</evidence>
<reference evidence="1" key="2">
    <citation type="journal article" date="2022" name="New Phytol.">
        <title>Evolutionary transition to the ectomycorrhizal habit in the genomes of a hyperdiverse lineage of mushroom-forming fungi.</title>
        <authorList>
            <person name="Looney B."/>
            <person name="Miyauchi S."/>
            <person name="Morin E."/>
            <person name="Drula E."/>
            <person name="Courty P.E."/>
            <person name="Kohler A."/>
            <person name="Kuo A."/>
            <person name="LaButti K."/>
            <person name="Pangilinan J."/>
            <person name="Lipzen A."/>
            <person name="Riley R."/>
            <person name="Andreopoulos W."/>
            <person name="He G."/>
            <person name="Johnson J."/>
            <person name="Nolan M."/>
            <person name="Tritt A."/>
            <person name="Barry K.W."/>
            <person name="Grigoriev I.V."/>
            <person name="Nagy L.G."/>
            <person name="Hibbett D."/>
            <person name="Henrissat B."/>
            <person name="Matheny P.B."/>
            <person name="Labbe J."/>
            <person name="Martin F.M."/>
        </authorList>
    </citation>
    <scope>NUCLEOTIDE SEQUENCE</scope>
    <source>
        <strain evidence="1">EC-137</strain>
    </source>
</reference>
<evidence type="ECO:0000313" key="2">
    <source>
        <dbReference type="Proteomes" id="UP000814128"/>
    </source>
</evidence>
<proteinExistence type="predicted"/>
<dbReference type="EMBL" id="MU273497">
    <property type="protein sequence ID" value="KAI0034620.1"/>
    <property type="molecule type" value="Genomic_DNA"/>
</dbReference>
<sequence length="509" mass="55286">MHQATSLFLYPQSGQSGGNGRLSATWWARNSDGKLSCGLTAQRRDPYVLHLCTTVGHASLLICDAKNPGEWPVPPAIRGLLRWTRRIELDRLPLSGRNAFRDPEVPLRGMSPKKSHEVLRMVNYVEKLVSTPELRDVLHIVDVGAGQGYLARALYNLGFHVLALDSDSSQTKGAERRNLTAVRPLGGPHSPLRDNQPKSDVPRGSLSHRTVHITPASLRKAVSGWIAETPLHTGSLSSDGGAAAAPVPILFVALHACGTLTPDIFRMLVSCDQASQILSGGPCARNQGWIPAGAVAVGCCYNLMEAEDFPLSREYSCLPHLTSAHFQLAAQIPARWLDTPQTAASAELSIKKVVYRALLEPFLSPATQPGTGPASSASRKRLGRLNDNSYDSFPHFLSRAFSKMGILLPSSAAVDGVPTAPEASAWAERRQRQLEVLHVLRCIVGPSIETAILCDRLVWLREALGQQKGKAASEMTRARHGWKVELVNLFDQTAGSARNFAIVMRPCRA</sequence>
<comment type="caution">
    <text evidence="1">The sequence shown here is derived from an EMBL/GenBank/DDBJ whole genome shotgun (WGS) entry which is preliminary data.</text>
</comment>
<reference evidence="1" key="1">
    <citation type="submission" date="2021-02" db="EMBL/GenBank/DDBJ databases">
        <authorList>
            <consortium name="DOE Joint Genome Institute"/>
            <person name="Ahrendt S."/>
            <person name="Looney B.P."/>
            <person name="Miyauchi S."/>
            <person name="Morin E."/>
            <person name="Drula E."/>
            <person name="Courty P.E."/>
            <person name="Chicoki N."/>
            <person name="Fauchery L."/>
            <person name="Kohler A."/>
            <person name="Kuo A."/>
            <person name="Labutti K."/>
            <person name="Pangilinan J."/>
            <person name="Lipzen A."/>
            <person name="Riley R."/>
            <person name="Andreopoulos W."/>
            <person name="He G."/>
            <person name="Johnson J."/>
            <person name="Barry K.W."/>
            <person name="Grigoriev I.V."/>
            <person name="Nagy L."/>
            <person name="Hibbett D."/>
            <person name="Henrissat B."/>
            <person name="Matheny P.B."/>
            <person name="Labbe J."/>
            <person name="Martin F."/>
        </authorList>
    </citation>
    <scope>NUCLEOTIDE SEQUENCE</scope>
    <source>
        <strain evidence="1">EC-137</strain>
    </source>
</reference>
<gene>
    <name evidence="1" type="ORF">K488DRAFT_45084</name>
</gene>
<dbReference type="Proteomes" id="UP000814128">
    <property type="component" value="Unassembled WGS sequence"/>
</dbReference>